<reference evidence="2 3" key="1">
    <citation type="submission" date="2019-01" db="EMBL/GenBank/DDBJ databases">
        <authorList>
            <person name="Chen W.-M."/>
        </authorList>
    </citation>
    <scope>NUCLEOTIDE SEQUENCE [LARGE SCALE GENOMIC DNA]</scope>
    <source>
        <strain evidence="2 3">CCP-7</strain>
    </source>
</reference>
<feature type="compositionally biased region" description="Basic and acidic residues" evidence="1">
    <location>
        <begin position="60"/>
        <end position="76"/>
    </location>
</feature>
<accession>A0A437LXX6</accession>
<evidence type="ECO:0000256" key="1">
    <source>
        <dbReference type="SAM" id="MobiDB-lite"/>
    </source>
</evidence>
<evidence type="ECO:0000313" key="3">
    <source>
        <dbReference type="Proteomes" id="UP000282971"/>
    </source>
</evidence>
<gene>
    <name evidence="2" type="ORF">EOD43_18420</name>
</gene>
<evidence type="ECO:0000313" key="2">
    <source>
        <dbReference type="EMBL" id="RVT90265.1"/>
    </source>
</evidence>
<feature type="region of interest" description="Disordered" evidence="1">
    <location>
        <begin position="1"/>
        <end position="76"/>
    </location>
</feature>
<dbReference type="Proteomes" id="UP000282971">
    <property type="component" value="Unassembled WGS sequence"/>
</dbReference>
<keyword evidence="3" id="KW-1185">Reference proteome</keyword>
<organism evidence="2 3">
    <name type="scientific">Sphingomonas crocodyli</name>
    <dbReference type="NCBI Taxonomy" id="1979270"/>
    <lineage>
        <taxon>Bacteria</taxon>
        <taxon>Pseudomonadati</taxon>
        <taxon>Pseudomonadota</taxon>
        <taxon>Alphaproteobacteria</taxon>
        <taxon>Sphingomonadales</taxon>
        <taxon>Sphingomonadaceae</taxon>
        <taxon>Sphingomonas</taxon>
    </lineage>
</organism>
<dbReference type="RefSeq" id="WP_127745520.1">
    <property type="nucleotide sequence ID" value="NZ_SACN01000003.1"/>
</dbReference>
<sequence>MDEDRQNGENRATMGSGRGGHAAGGNQQEQQREGSVGRQQNQQRDRQEQREQSGNPGLEESNRIDLDENGRRDQQA</sequence>
<dbReference type="EMBL" id="SACN01000003">
    <property type="protein sequence ID" value="RVT90265.1"/>
    <property type="molecule type" value="Genomic_DNA"/>
</dbReference>
<dbReference type="AlphaFoldDB" id="A0A437LXX6"/>
<name>A0A437LXX6_9SPHN</name>
<comment type="caution">
    <text evidence="2">The sequence shown here is derived from an EMBL/GenBank/DDBJ whole genome shotgun (WGS) entry which is preliminary data.</text>
</comment>
<protein>
    <submittedName>
        <fullName evidence="2">Uncharacterized protein</fullName>
    </submittedName>
</protein>
<proteinExistence type="predicted"/>